<dbReference type="InterPro" id="IPR016181">
    <property type="entry name" value="Acyl_CoA_acyltransferase"/>
</dbReference>
<keyword evidence="7" id="KW-1185">Reference proteome</keyword>
<dbReference type="KEGG" id="hti:HTIA_0666"/>
<protein>
    <submittedName>
        <fullName evidence="4">Protein N-acetyltransferase homolog</fullName>
    </submittedName>
    <submittedName>
        <fullName evidence="5">Sporulation regulator protein</fullName>
        <ecNumber evidence="5">2.3.1.158</ecNumber>
    </submittedName>
</protein>
<dbReference type="GO" id="GO:0046027">
    <property type="term" value="F:phospholipid:diacylglycerol acyltransferase activity"/>
    <property type="evidence" value="ECO:0007669"/>
    <property type="project" value="UniProtKB-EC"/>
</dbReference>
<name>F7PP23_9EURY</name>
<keyword evidence="1 5" id="KW-0808">Transferase</keyword>
<dbReference type="PROSITE" id="PS51186">
    <property type="entry name" value="GNAT"/>
    <property type="match status" value="1"/>
</dbReference>
<organism evidence="5 6">
    <name type="scientific">Halorhabdus tiamatea SARL4B</name>
    <dbReference type="NCBI Taxonomy" id="1033806"/>
    <lineage>
        <taxon>Archaea</taxon>
        <taxon>Methanobacteriati</taxon>
        <taxon>Methanobacteriota</taxon>
        <taxon>Stenosarchaea group</taxon>
        <taxon>Halobacteria</taxon>
        <taxon>Halobacteriales</taxon>
        <taxon>Haloarculaceae</taxon>
        <taxon>Halorhabdus</taxon>
    </lineage>
</organism>
<dbReference type="HOGENOM" id="CLU_105299_0_0_2"/>
<dbReference type="PANTHER" id="PTHR43877">
    <property type="entry name" value="AMINOALKYLPHOSPHONATE N-ACETYLTRANSFERASE-RELATED-RELATED"/>
    <property type="match status" value="1"/>
</dbReference>
<dbReference type="InterPro" id="IPR000182">
    <property type="entry name" value="GNAT_dom"/>
</dbReference>
<dbReference type="Pfam" id="PF00583">
    <property type="entry name" value="Acetyltransf_1"/>
    <property type="match status" value="1"/>
</dbReference>
<dbReference type="EMBL" id="HF571520">
    <property type="protein sequence ID" value="CCQ32809.1"/>
    <property type="molecule type" value="Genomic_DNA"/>
</dbReference>
<dbReference type="CDD" id="cd04301">
    <property type="entry name" value="NAT_SF"/>
    <property type="match status" value="1"/>
</dbReference>
<dbReference type="EMBL" id="AFNT02000006">
    <property type="protein sequence ID" value="ERJ07188.1"/>
    <property type="molecule type" value="Genomic_DNA"/>
</dbReference>
<dbReference type="AlphaFoldDB" id="F7PP23"/>
<dbReference type="InterPro" id="IPR050832">
    <property type="entry name" value="Bact_Acetyltransf"/>
</dbReference>
<dbReference type="PATRIC" id="fig|1033806.12.peg.661"/>
<dbReference type="RefSeq" id="WP_008527865.1">
    <property type="nucleotide sequence ID" value="NC_021921.1"/>
</dbReference>
<dbReference type="eggNOG" id="arCOG00826">
    <property type="taxonomic scope" value="Archaea"/>
</dbReference>
<dbReference type="EC" id="2.3.1.158" evidence="5"/>
<dbReference type="OrthoDB" id="38613at2157"/>
<dbReference type="Gene3D" id="3.40.630.30">
    <property type="match status" value="1"/>
</dbReference>
<evidence type="ECO:0000256" key="1">
    <source>
        <dbReference type="ARBA" id="ARBA00022679"/>
    </source>
</evidence>
<gene>
    <name evidence="5" type="primary">pai1</name>
    <name evidence="5" type="ORF">HLRTI_000787</name>
    <name evidence="4" type="ORF">HTIA_0666</name>
</gene>
<dbReference type="Proteomes" id="UP000015381">
    <property type="component" value="Chromosome I"/>
</dbReference>
<proteinExistence type="predicted"/>
<evidence type="ECO:0000313" key="7">
    <source>
        <dbReference type="Proteomes" id="UP000015381"/>
    </source>
</evidence>
<evidence type="ECO:0000256" key="2">
    <source>
        <dbReference type="ARBA" id="ARBA00023315"/>
    </source>
</evidence>
<accession>F7PP23</accession>
<evidence type="ECO:0000259" key="3">
    <source>
        <dbReference type="PROSITE" id="PS51186"/>
    </source>
</evidence>
<dbReference type="SUPFAM" id="SSF55729">
    <property type="entry name" value="Acyl-CoA N-acyltransferases (Nat)"/>
    <property type="match status" value="1"/>
</dbReference>
<evidence type="ECO:0000313" key="5">
    <source>
        <dbReference type="EMBL" id="ERJ07188.1"/>
    </source>
</evidence>
<evidence type="ECO:0000313" key="4">
    <source>
        <dbReference type="EMBL" id="CCQ32809.1"/>
    </source>
</evidence>
<reference evidence="4 7" key="3">
    <citation type="journal article" date="2014" name="Environ. Microbiol.">
        <title>Halorhabdus tiamatea: proteogenomics and glycosidase activity measurements identify the first cultivated euryarchaeon from a deep-sea anoxic brine lake as potential polysaccharide degrader.</title>
        <authorList>
            <person name="Werner J."/>
            <person name="Ferrer M."/>
            <person name="Michel G."/>
            <person name="Mann A.J."/>
            <person name="Huang S."/>
            <person name="Juarez S."/>
            <person name="Ciordia S."/>
            <person name="Albar J.P."/>
            <person name="Alcaide M."/>
            <person name="La Cono V."/>
            <person name="Yakimov M.M."/>
            <person name="Antunes A."/>
            <person name="Taborda M."/>
            <person name="Da Costa M.S."/>
            <person name="Amann R.I."/>
            <person name="Gloeckner F.O."/>
            <person name="Golyshina O.V."/>
            <person name="Golyshin P.N."/>
            <person name="Teeling H."/>
        </authorList>
    </citation>
    <scope>NUCLEOTIDE SEQUENCE [LARGE SCALE GENOMIC DNA]</scope>
    <source>
        <strain evidence="7">SARL4B</strain>
        <strain evidence="4">Type strain: SARL4B</strain>
    </source>
</reference>
<dbReference type="GeneID" id="23798002"/>
<reference evidence="5 6" key="1">
    <citation type="journal article" date="2011" name="J. Bacteriol.">
        <title>Genome sequence of Halorhabdus tiamatea, the first archaeon isolated from a deep-sea anoxic brine lake.</title>
        <authorList>
            <person name="Antunes A."/>
            <person name="Alam I."/>
            <person name="Bajic V.B."/>
            <person name="Stingl U."/>
        </authorList>
    </citation>
    <scope>NUCLEOTIDE SEQUENCE [LARGE SCALE GENOMIC DNA]</scope>
    <source>
        <strain evidence="5 6">SARL4B</strain>
    </source>
</reference>
<dbReference type="PANTHER" id="PTHR43877:SF2">
    <property type="entry name" value="AMINOALKYLPHOSPHONATE N-ACETYLTRANSFERASE-RELATED"/>
    <property type="match status" value="1"/>
</dbReference>
<feature type="domain" description="N-acetyltransferase" evidence="3">
    <location>
        <begin position="1"/>
        <end position="153"/>
    </location>
</feature>
<keyword evidence="2 5" id="KW-0012">Acyltransferase</keyword>
<evidence type="ECO:0000313" key="6">
    <source>
        <dbReference type="Proteomes" id="UP000003861"/>
    </source>
</evidence>
<reference evidence="5 6" key="2">
    <citation type="journal article" date="2013" name="PLoS ONE">
        <title>INDIGO - INtegrated Data Warehouse of MIcrobial GenOmes with Examples from the Red Sea Extremophiles.</title>
        <authorList>
            <person name="Alam I."/>
            <person name="Antunes A."/>
            <person name="Kamau A.A."/>
            <person name="Ba Alawi W."/>
            <person name="Kalkatawi M."/>
            <person name="Stingl U."/>
            <person name="Bajic V.B."/>
        </authorList>
    </citation>
    <scope>NUCLEOTIDE SEQUENCE [LARGE SCALE GENOMIC DNA]</scope>
    <source>
        <strain evidence="5 6">SARL4B</strain>
    </source>
</reference>
<sequence length="153" mass="16935">MSDVDILADLWVDLADGQRAFGTHLAASANRSPVRESISRHVVTGRIRVARADDRIVGFVMFTLESDTLDRTVPRGIVENLYVVPDRREEGIGTELLEIAEAELRDEGATVVALDVLADNEAARAFYRSHGYDPHRLTVEKSIESDTSSKGQR</sequence>
<dbReference type="Proteomes" id="UP000003861">
    <property type="component" value="Unassembled WGS sequence"/>
</dbReference>